<sequence>MARRFRQKVPRSKNRKRIPKGMSSESNPLSTRFRNAAHAARISVSMATVPADEMPERIDADGDVVLEQVPLHSMHIHDGGGADDVDGLGEDQKFSFNMPKSMISEGGMTRLSAFTQCTNPTFDRVHREWKCAVYP</sequence>
<accession>A0A0N5B0W8</accession>
<feature type="compositionally biased region" description="Basic residues" evidence="1">
    <location>
        <begin position="1"/>
        <end position="19"/>
    </location>
</feature>
<feature type="region of interest" description="Disordered" evidence="1">
    <location>
        <begin position="1"/>
        <end position="30"/>
    </location>
</feature>
<dbReference type="Proteomes" id="UP000046393">
    <property type="component" value="Unplaced"/>
</dbReference>
<evidence type="ECO:0000313" key="2">
    <source>
        <dbReference type="Proteomes" id="UP000046393"/>
    </source>
</evidence>
<dbReference type="STRING" id="451379.A0A0N5B0W8"/>
<evidence type="ECO:0000313" key="3">
    <source>
        <dbReference type="WBParaSite" id="SMUV_0001092001-mRNA-1"/>
    </source>
</evidence>
<name>A0A0N5B0W8_9BILA</name>
<proteinExistence type="predicted"/>
<reference evidence="3" key="1">
    <citation type="submission" date="2017-02" db="UniProtKB">
        <authorList>
            <consortium name="WormBaseParasite"/>
        </authorList>
    </citation>
    <scope>IDENTIFICATION</scope>
</reference>
<keyword evidence="2" id="KW-1185">Reference proteome</keyword>
<evidence type="ECO:0000256" key="1">
    <source>
        <dbReference type="SAM" id="MobiDB-lite"/>
    </source>
</evidence>
<dbReference type="WBParaSite" id="SMUV_0001092001-mRNA-1">
    <property type="protein sequence ID" value="SMUV_0001092001-mRNA-1"/>
    <property type="gene ID" value="SMUV_0001092001"/>
</dbReference>
<dbReference type="AlphaFoldDB" id="A0A0N5B0W8"/>
<organism evidence="2 3">
    <name type="scientific">Syphacia muris</name>
    <dbReference type="NCBI Taxonomy" id="451379"/>
    <lineage>
        <taxon>Eukaryota</taxon>
        <taxon>Metazoa</taxon>
        <taxon>Ecdysozoa</taxon>
        <taxon>Nematoda</taxon>
        <taxon>Chromadorea</taxon>
        <taxon>Rhabditida</taxon>
        <taxon>Spirurina</taxon>
        <taxon>Oxyuridomorpha</taxon>
        <taxon>Oxyuroidea</taxon>
        <taxon>Oxyuridae</taxon>
        <taxon>Syphacia</taxon>
    </lineage>
</organism>
<protein>
    <submittedName>
        <fullName evidence="3">Uncharacterized protein</fullName>
    </submittedName>
</protein>